<feature type="domain" description="PAS" evidence="7">
    <location>
        <begin position="661"/>
        <end position="707"/>
    </location>
</feature>
<dbReference type="InterPro" id="IPR000700">
    <property type="entry name" value="PAS-assoc_C"/>
</dbReference>
<dbReference type="InterPro" id="IPR013656">
    <property type="entry name" value="PAS_4"/>
</dbReference>
<feature type="domain" description="PAC" evidence="8">
    <location>
        <begin position="348"/>
        <end position="400"/>
    </location>
</feature>
<feature type="domain" description="PAC" evidence="8">
    <location>
        <begin position="750"/>
        <end position="801"/>
    </location>
</feature>
<evidence type="ECO:0000313" key="9">
    <source>
        <dbReference type="EMBL" id="MDT0678213.1"/>
    </source>
</evidence>
<dbReference type="SMART" id="SM00387">
    <property type="entry name" value="HATPase_c"/>
    <property type="match status" value="1"/>
</dbReference>
<evidence type="ECO:0000256" key="4">
    <source>
        <dbReference type="ARBA" id="ARBA00022679"/>
    </source>
</evidence>
<dbReference type="NCBIfam" id="TIGR00229">
    <property type="entry name" value="sensory_box"/>
    <property type="match status" value="5"/>
</dbReference>
<dbReference type="InterPro" id="IPR000014">
    <property type="entry name" value="PAS"/>
</dbReference>
<evidence type="ECO:0000259" key="7">
    <source>
        <dbReference type="PROSITE" id="PS50112"/>
    </source>
</evidence>
<dbReference type="Pfam" id="PF08447">
    <property type="entry name" value="PAS_3"/>
    <property type="match status" value="2"/>
</dbReference>
<evidence type="ECO:0000256" key="2">
    <source>
        <dbReference type="ARBA" id="ARBA00012438"/>
    </source>
</evidence>
<dbReference type="InterPro" id="IPR005467">
    <property type="entry name" value="His_kinase_dom"/>
</dbReference>
<dbReference type="InterPro" id="IPR001610">
    <property type="entry name" value="PAC"/>
</dbReference>
<dbReference type="RefSeq" id="WP_311504549.1">
    <property type="nucleotide sequence ID" value="NZ_JAVRHK010000017.1"/>
</dbReference>
<dbReference type="SUPFAM" id="SSF55785">
    <property type="entry name" value="PYP-like sensor domain (PAS domain)"/>
    <property type="match status" value="6"/>
</dbReference>
<gene>
    <name evidence="9" type="ORF">RM539_16640</name>
</gene>
<dbReference type="SMART" id="SM00086">
    <property type="entry name" value="PAC"/>
    <property type="match status" value="5"/>
</dbReference>
<evidence type="ECO:0000313" key="10">
    <source>
        <dbReference type="Proteomes" id="UP001262582"/>
    </source>
</evidence>
<dbReference type="InterPro" id="IPR003594">
    <property type="entry name" value="HATPase_dom"/>
</dbReference>
<dbReference type="InterPro" id="IPR052162">
    <property type="entry name" value="Sensor_kinase/Photoreceptor"/>
</dbReference>
<protein>
    <recommendedName>
        <fullName evidence="2">histidine kinase</fullName>
        <ecNumber evidence="2">2.7.13.3</ecNumber>
    </recommendedName>
</protein>
<sequence length="1030" mass="118304">MSVPTPPRRKSPAAQLKDELLKVIRENPDIFNFTQNEARDGILLIDANDYAQFWINPNLCYALGFSEEDTRSFQDWQKHIFPEDFEKFQKHLQNDEKQFSELLRFEHFTGYTIWLQGTFLHLEYAGCGRELILAGFIDVTKFKKPELPLIQTLERYEHVLEGTNIGTWEWNIQTGETIFNEQWANVLGYSLKEIQPTSPYTWKRFSNPEDKEKCDALLREHFAGKTKIYESEARMLNKAGEWIWVLDKGKVVSWTADGKPEWMTGFHEEITQRKKEFERNRLFIEQAPTAIAMFDSSMNYIAASQRWLKDYKIGKRNIIGENHYQIFPNISKKWKQIHRECLKGAVKSNNEDSFITENGDKTWLSWEIRPWYNDAGQVGGLLMHTADISNLKIIERENHEKQVLLETILNSVDVGIVACDENRKLTLFNKTTKEWHGISPKETIPSKYSKNYGVYKIGDKSSPMEEEEVPLVKALKNGKIANEEILIKQKNGDSKIVNVNGSRLTDNKGNILGAVVAMHDITSRKQTEEKLRISEEAFRGNFENAAVGMAILDTKGRWLEVNKTLCDLIGYSEEEFKQLDFQEITHPEDLYSDLQLREELLNSKRAHYQWEKRYFHRNGNILYVMLSVSLVRDKNENPLYFISQIIDVTGKKVAERKLKEAIAQLEGILEASTQVSVISTNPGGIITNFNKGAENLLGYSRQDLIGKASPLLLHLPLELKLRKKELEQTGHLAPKDFNILSAIAESGKHDTREWTYIRKDGSQFPVQLTMTAIKSSKEVIGYLGVATNISKIKNVEKEIKSLLEVTKEQNQRLKNFAHIVSHNLRSHSGNLKMLLQLYNQEQPEATENEIFQLLGTASENLEETISHLNEVVLINTKTSENLIQVNLREAVNKALRSVSALAKEVDIEIKNEVDAEFNVVAIPAYMESILLNFLTNGIKYRSDERQSYIKLSAIRNENFIILNISDNGLGIDLKKYGTKIFGMYKTFHRHKEARGIGLFITKNQVEAIGGKIEVQSEVGKGTTFKLFLKH</sequence>
<dbReference type="Gene3D" id="3.30.450.20">
    <property type="entry name" value="PAS domain"/>
    <property type="match status" value="6"/>
</dbReference>
<keyword evidence="3" id="KW-0597">Phosphoprotein</keyword>
<evidence type="ECO:0000256" key="5">
    <source>
        <dbReference type="ARBA" id="ARBA00022777"/>
    </source>
</evidence>
<reference evidence="9 10" key="1">
    <citation type="submission" date="2023-09" db="EMBL/GenBank/DDBJ databases">
        <authorList>
            <person name="Rey-Velasco X."/>
        </authorList>
    </citation>
    <scope>NUCLEOTIDE SEQUENCE [LARGE SCALE GENOMIC DNA]</scope>
    <source>
        <strain evidence="9 10">F117</strain>
    </source>
</reference>
<dbReference type="PROSITE" id="PS50113">
    <property type="entry name" value="PAC"/>
    <property type="match status" value="4"/>
</dbReference>
<dbReference type="CDD" id="cd00130">
    <property type="entry name" value="PAS"/>
    <property type="match status" value="6"/>
</dbReference>
<dbReference type="PROSITE" id="PS50109">
    <property type="entry name" value="HIS_KIN"/>
    <property type="match status" value="1"/>
</dbReference>
<dbReference type="SUPFAM" id="SSF55874">
    <property type="entry name" value="ATPase domain of HSP90 chaperone/DNA topoisomerase II/histidine kinase"/>
    <property type="match status" value="1"/>
</dbReference>
<comment type="caution">
    <text evidence="9">The sequence shown here is derived from an EMBL/GenBank/DDBJ whole genome shotgun (WGS) entry which is preliminary data.</text>
</comment>
<dbReference type="PANTHER" id="PTHR43304:SF1">
    <property type="entry name" value="PAC DOMAIN-CONTAINING PROTEIN"/>
    <property type="match status" value="1"/>
</dbReference>
<dbReference type="Gene3D" id="3.30.565.10">
    <property type="entry name" value="Histidine kinase-like ATPase, C-terminal domain"/>
    <property type="match status" value="1"/>
</dbReference>
<accession>A0ABU3DB64</accession>
<organism evidence="9 10">
    <name type="scientific">Autumnicola musiva</name>
    <dbReference type="NCBI Taxonomy" id="3075589"/>
    <lineage>
        <taxon>Bacteria</taxon>
        <taxon>Pseudomonadati</taxon>
        <taxon>Bacteroidota</taxon>
        <taxon>Flavobacteriia</taxon>
        <taxon>Flavobacteriales</taxon>
        <taxon>Flavobacteriaceae</taxon>
        <taxon>Autumnicola</taxon>
    </lineage>
</organism>
<comment type="catalytic activity">
    <reaction evidence="1">
        <text>ATP + protein L-histidine = ADP + protein N-phospho-L-histidine.</text>
        <dbReference type="EC" id="2.7.13.3"/>
    </reaction>
</comment>
<evidence type="ECO:0000259" key="6">
    <source>
        <dbReference type="PROSITE" id="PS50109"/>
    </source>
</evidence>
<feature type="domain" description="PAC" evidence="8">
    <location>
        <begin position="608"/>
        <end position="660"/>
    </location>
</feature>
<dbReference type="EC" id="2.7.13.3" evidence="2"/>
<feature type="domain" description="Histidine kinase" evidence="6">
    <location>
        <begin position="819"/>
        <end position="1030"/>
    </location>
</feature>
<keyword evidence="4" id="KW-0808">Transferase</keyword>
<dbReference type="PRINTS" id="PR00344">
    <property type="entry name" value="BCTRLSENSOR"/>
</dbReference>
<keyword evidence="10" id="KW-1185">Reference proteome</keyword>
<dbReference type="PROSITE" id="PS50112">
    <property type="entry name" value="PAS"/>
    <property type="match status" value="2"/>
</dbReference>
<dbReference type="EMBL" id="JAVRHK010000017">
    <property type="protein sequence ID" value="MDT0678213.1"/>
    <property type="molecule type" value="Genomic_DNA"/>
</dbReference>
<keyword evidence="5" id="KW-0418">Kinase</keyword>
<dbReference type="PANTHER" id="PTHR43304">
    <property type="entry name" value="PHYTOCHROME-LIKE PROTEIN CPH1"/>
    <property type="match status" value="1"/>
</dbReference>
<proteinExistence type="predicted"/>
<evidence type="ECO:0000256" key="3">
    <source>
        <dbReference type="ARBA" id="ARBA00022553"/>
    </source>
</evidence>
<dbReference type="SMART" id="SM00091">
    <property type="entry name" value="PAS"/>
    <property type="match status" value="6"/>
</dbReference>
<feature type="domain" description="PAC" evidence="8">
    <location>
        <begin position="481"/>
        <end position="533"/>
    </location>
</feature>
<feature type="domain" description="PAS" evidence="7">
    <location>
        <begin position="534"/>
        <end position="604"/>
    </location>
</feature>
<dbReference type="Pfam" id="PF08448">
    <property type="entry name" value="PAS_4"/>
    <property type="match status" value="1"/>
</dbReference>
<dbReference type="InterPro" id="IPR004358">
    <property type="entry name" value="Sig_transdc_His_kin-like_C"/>
</dbReference>
<evidence type="ECO:0000256" key="1">
    <source>
        <dbReference type="ARBA" id="ARBA00000085"/>
    </source>
</evidence>
<dbReference type="InterPro" id="IPR035965">
    <property type="entry name" value="PAS-like_dom_sf"/>
</dbReference>
<dbReference type="InterPro" id="IPR036890">
    <property type="entry name" value="HATPase_C_sf"/>
</dbReference>
<dbReference type="Proteomes" id="UP001262582">
    <property type="component" value="Unassembled WGS sequence"/>
</dbReference>
<dbReference type="InterPro" id="IPR013655">
    <property type="entry name" value="PAS_fold_3"/>
</dbReference>
<dbReference type="Pfam" id="PF13426">
    <property type="entry name" value="PAS_9"/>
    <property type="match status" value="3"/>
</dbReference>
<evidence type="ECO:0000259" key="8">
    <source>
        <dbReference type="PROSITE" id="PS50113"/>
    </source>
</evidence>
<dbReference type="Pfam" id="PF02518">
    <property type="entry name" value="HATPase_c"/>
    <property type="match status" value="1"/>
</dbReference>
<name>A0ABU3DB64_9FLAO</name>